<protein>
    <submittedName>
        <fullName evidence="2">NAD-dependent epimerase/dehydratase family protein</fullName>
    </submittedName>
</protein>
<dbReference type="Pfam" id="PF01370">
    <property type="entry name" value="Epimerase"/>
    <property type="match status" value="1"/>
</dbReference>
<accession>A0A7C3WLK9</accession>
<organism evidence="2">
    <name type="scientific">Dictyoglomus turgidum</name>
    <dbReference type="NCBI Taxonomy" id="513050"/>
    <lineage>
        <taxon>Bacteria</taxon>
        <taxon>Pseudomonadati</taxon>
        <taxon>Dictyoglomota</taxon>
        <taxon>Dictyoglomia</taxon>
        <taxon>Dictyoglomales</taxon>
        <taxon>Dictyoglomaceae</taxon>
        <taxon>Dictyoglomus</taxon>
    </lineage>
</organism>
<dbReference type="Gene3D" id="3.90.25.10">
    <property type="entry name" value="UDP-galactose 4-epimerase, domain 1"/>
    <property type="match status" value="1"/>
</dbReference>
<evidence type="ECO:0000259" key="1">
    <source>
        <dbReference type="Pfam" id="PF01370"/>
    </source>
</evidence>
<dbReference type="PANTHER" id="PTHR43238:SF1">
    <property type="entry name" value="GDP-L-FUCOSE SYNTHASE"/>
    <property type="match status" value="1"/>
</dbReference>
<dbReference type="GO" id="GO:0050577">
    <property type="term" value="F:GDP-L-fucose synthase activity"/>
    <property type="evidence" value="ECO:0007669"/>
    <property type="project" value="TreeGrafter"/>
</dbReference>
<dbReference type="InterPro" id="IPR001509">
    <property type="entry name" value="Epimerase_deHydtase"/>
</dbReference>
<proteinExistence type="predicted"/>
<gene>
    <name evidence="2" type="ORF">ENV35_01350</name>
</gene>
<evidence type="ECO:0000313" key="2">
    <source>
        <dbReference type="EMBL" id="HGB30505.1"/>
    </source>
</evidence>
<sequence>MRLLITGGNGFIGSNFDVGVKISRKDCDLMNLDEVIKVFSDIKPDAIIHTAGKIGGVYGNIKEKGRYCYENVVINANVLEAARIVGVKRVLSLSSSCAYPVDAPIPYKEIDFHNGMPHEAHYGYAYAKRVLDIMSRTYCEQYGVIYNCLVLCNVYGPNDHFGKESGHLVPSLIHKAYVSWKNKTDAFCVWGDGTPMRQFIYVKDVVDICKKALLKFTTPGILNVGDEKEYTVKQLAKIISSNFDNIPFYFDVNMPNGQFRKPMSIELFKQLFSNYKFTSLQEGIKQTIEIYKKEMEK</sequence>
<dbReference type="InterPro" id="IPR036291">
    <property type="entry name" value="NAD(P)-bd_dom_sf"/>
</dbReference>
<dbReference type="PANTHER" id="PTHR43238">
    <property type="entry name" value="GDP-L-FUCOSE SYNTHASE"/>
    <property type="match status" value="1"/>
</dbReference>
<dbReference type="EMBL" id="DTGA01000036">
    <property type="protein sequence ID" value="HGB30505.1"/>
    <property type="molecule type" value="Genomic_DNA"/>
</dbReference>
<comment type="caution">
    <text evidence="2">The sequence shown here is derived from an EMBL/GenBank/DDBJ whole genome shotgun (WGS) entry which is preliminary data.</text>
</comment>
<dbReference type="Gene3D" id="3.40.50.720">
    <property type="entry name" value="NAD(P)-binding Rossmann-like Domain"/>
    <property type="match status" value="1"/>
</dbReference>
<name>A0A7C3WLK9_9BACT</name>
<feature type="domain" description="NAD-dependent epimerase/dehydratase" evidence="1">
    <location>
        <begin position="4"/>
        <end position="225"/>
    </location>
</feature>
<dbReference type="SUPFAM" id="SSF51735">
    <property type="entry name" value="NAD(P)-binding Rossmann-fold domains"/>
    <property type="match status" value="1"/>
</dbReference>
<reference evidence="2" key="1">
    <citation type="journal article" date="2020" name="mSystems">
        <title>Genome- and Community-Level Interaction Insights into Carbon Utilization and Element Cycling Functions of Hydrothermarchaeota in Hydrothermal Sediment.</title>
        <authorList>
            <person name="Zhou Z."/>
            <person name="Liu Y."/>
            <person name="Xu W."/>
            <person name="Pan J."/>
            <person name="Luo Z.H."/>
            <person name="Li M."/>
        </authorList>
    </citation>
    <scope>NUCLEOTIDE SEQUENCE [LARGE SCALE GENOMIC DNA]</scope>
    <source>
        <strain evidence="2">SpSt-751</strain>
    </source>
</reference>
<dbReference type="AlphaFoldDB" id="A0A7C3WLK9"/>